<reference evidence="1 2" key="1">
    <citation type="journal article" date="2013" name="PLoS Genet.">
        <title>The genome and development-dependent transcriptomes of Pyronema confluens: a window into fungal evolution.</title>
        <authorList>
            <person name="Traeger S."/>
            <person name="Altegoer F."/>
            <person name="Freitag M."/>
            <person name="Gabaldon T."/>
            <person name="Kempken F."/>
            <person name="Kumar A."/>
            <person name="Marcet-Houben M."/>
            <person name="Poggeler S."/>
            <person name="Stajich J.E."/>
            <person name="Nowrousian M."/>
        </authorList>
    </citation>
    <scope>NUCLEOTIDE SEQUENCE [LARGE SCALE GENOMIC DNA]</scope>
    <source>
        <strain evidence="2">CBS 100304</strain>
        <tissue evidence="1">Vegetative mycelium</tissue>
    </source>
</reference>
<dbReference type="Proteomes" id="UP000018144">
    <property type="component" value="Unassembled WGS sequence"/>
</dbReference>
<proteinExistence type="predicted"/>
<name>U4LVA4_PYROM</name>
<evidence type="ECO:0000313" key="2">
    <source>
        <dbReference type="Proteomes" id="UP000018144"/>
    </source>
</evidence>
<dbReference type="EMBL" id="HF935830">
    <property type="protein sequence ID" value="CCX32361.1"/>
    <property type="molecule type" value="Genomic_DNA"/>
</dbReference>
<evidence type="ECO:0000313" key="1">
    <source>
        <dbReference type="EMBL" id="CCX32361.1"/>
    </source>
</evidence>
<organism evidence="1 2">
    <name type="scientific">Pyronema omphalodes (strain CBS 100304)</name>
    <name type="common">Pyronema confluens</name>
    <dbReference type="NCBI Taxonomy" id="1076935"/>
    <lineage>
        <taxon>Eukaryota</taxon>
        <taxon>Fungi</taxon>
        <taxon>Dikarya</taxon>
        <taxon>Ascomycota</taxon>
        <taxon>Pezizomycotina</taxon>
        <taxon>Pezizomycetes</taxon>
        <taxon>Pezizales</taxon>
        <taxon>Pyronemataceae</taxon>
        <taxon>Pyronema</taxon>
    </lineage>
</organism>
<protein>
    <submittedName>
        <fullName evidence="1">Uncharacterized protein</fullName>
    </submittedName>
</protein>
<keyword evidence="2" id="KW-1185">Reference proteome</keyword>
<accession>U4LVA4</accession>
<dbReference type="AlphaFoldDB" id="U4LVA4"/>
<sequence length="28" mass="3242">MYLQRIVSFVVTSRGVLGRSWKGAFVKR</sequence>
<gene>
    <name evidence="1" type="ORF">PCON_12993</name>
</gene>